<dbReference type="CDD" id="cd00085">
    <property type="entry name" value="HNHc"/>
    <property type="match status" value="1"/>
</dbReference>
<accession>W4M194</accession>
<dbReference type="GO" id="GO:0003676">
    <property type="term" value="F:nucleic acid binding"/>
    <property type="evidence" value="ECO:0007669"/>
    <property type="project" value="InterPro"/>
</dbReference>
<dbReference type="InterPro" id="IPR002711">
    <property type="entry name" value="HNH"/>
</dbReference>
<dbReference type="Gene3D" id="1.10.30.50">
    <property type="match status" value="1"/>
</dbReference>
<keyword evidence="3" id="KW-1185">Reference proteome</keyword>
<dbReference type="InterPro" id="IPR052892">
    <property type="entry name" value="NA-targeting_endonuclease"/>
</dbReference>
<dbReference type="AlphaFoldDB" id="W4M194"/>
<dbReference type="EMBL" id="AZHX01001301">
    <property type="protein sequence ID" value="ETX04114.1"/>
    <property type="molecule type" value="Genomic_DNA"/>
</dbReference>
<comment type="caution">
    <text evidence="2">The sequence shown here is derived from an EMBL/GenBank/DDBJ whole genome shotgun (WGS) entry which is preliminary data.</text>
</comment>
<dbReference type="SMART" id="SM00507">
    <property type="entry name" value="HNHc"/>
    <property type="match status" value="1"/>
</dbReference>
<reference evidence="2 3" key="1">
    <citation type="journal article" date="2014" name="Nature">
        <title>An environmental bacterial taxon with a large and distinct metabolic repertoire.</title>
        <authorList>
            <person name="Wilson M.C."/>
            <person name="Mori T."/>
            <person name="Ruckert C."/>
            <person name="Uria A.R."/>
            <person name="Helf M.J."/>
            <person name="Takada K."/>
            <person name="Gernert C."/>
            <person name="Steffens U.A."/>
            <person name="Heycke N."/>
            <person name="Schmitt S."/>
            <person name="Rinke C."/>
            <person name="Helfrich E.J."/>
            <person name="Brachmann A.O."/>
            <person name="Gurgui C."/>
            <person name="Wakimoto T."/>
            <person name="Kracht M."/>
            <person name="Crusemann M."/>
            <person name="Hentschel U."/>
            <person name="Abe I."/>
            <person name="Matsunaga S."/>
            <person name="Kalinowski J."/>
            <person name="Takeyama H."/>
            <person name="Piel J."/>
        </authorList>
    </citation>
    <scope>NUCLEOTIDE SEQUENCE [LARGE SCALE GENOMIC DNA]</scope>
    <source>
        <strain evidence="3">TSY2</strain>
    </source>
</reference>
<proteinExistence type="predicted"/>
<dbReference type="GO" id="GO:0004519">
    <property type="term" value="F:endonuclease activity"/>
    <property type="evidence" value="ECO:0007669"/>
    <property type="project" value="InterPro"/>
</dbReference>
<dbReference type="HOGENOM" id="CLU_104142_1_0_7"/>
<evidence type="ECO:0000313" key="2">
    <source>
        <dbReference type="EMBL" id="ETX04114.1"/>
    </source>
</evidence>
<dbReference type="PANTHER" id="PTHR33877">
    <property type="entry name" value="SLL1193 PROTEIN"/>
    <property type="match status" value="1"/>
</dbReference>
<gene>
    <name evidence="2" type="ORF">ETSY2_30655</name>
</gene>
<sequence>MNPLYPVVAERAVYRCEYCHAPEIVFNFPFEVEHIIPQSRGGTNDLGNLALACHACNLFKSDFETGRDEESHTEAALFHPRIDTWEQHFRVDIERAEILGITSAGRATVARLQMNRPRQLTARQRWIQLGVFP</sequence>
<dbReference type="GO" id="GO:0008270">
    <property type="term" value="F:zinc ion binding"/>
    <property type="evidence" value="ECO:0007669"/>
    <property type="project" value="InterPro"/>
</dbReference>
<dbReference type="Pfam" id="PF01844">
    <property type="entry name" value="HNH"/>
    <property type="match status" value="1"/>
</dbReference>
<feature type="domain" description="HNH nuclease" evidence="1">
    <location>
        <begin position="3"/>
        <end position="58"/>
    </location>
</feature>
<name>W4M194_9BACT</name>
<organism evidence="2 3">
    <name type="scientific">Candidatus Entotheonella gemina</name>
    <dbReference type="NCBI Taxonomy" id="1429439"/>
    <lineage>
        <taxon>Bacteria</taxon>
        <taxon>Pseudomonadati</taxon>
        <taxon>Nitrospinota/Tectimicrobiota group</taxon>
        <taxon>Candidatus Tectimicrobiota</taxon>
        <taxon>Candidatus Entotheonellia</taxon>
        <taxon>Candidatus Entotheonellales</taxon>
        <taxon>Candidatus Entotheonellaceae</taxon>
        <taxon>Candidatus Entotheonella</taxon>
    </lineage>
</organism>
<dbReference type="InterPro" id="IPR003615">
    <property type="entry name" value="HNH_nuc"/>
</dbReference>
<evidence type="ECO:0000313" key="3">
    <source>
        <dbReference type="Proteomes" id="UP000019140"/>
    </source>
</evidence>
<dbReference type="PANTHER" id="PTHR33877:SF1">
    <property type="entry name" value="TYPE IV METHYL-DIRECTED RESTRICTION ENZYME ECOKMCRA"/>
    <property type="match status" value="1"/>
</dbReference>
<dbReference type="Proteomes" id="UP000019140">
    <property type="component" value="Unassembled WGS sequence"/>
</dbReference>
<evidence type="ECO:0000259" key="1">
    <source>
        <dbReference type="SMART" id="SM00507"/>
    </source>
</evidence>
<protein>
    <recommendedName>
        <fullName evidence="1">HNH nuclease domain-containing protein</fullName>
    </recommendedName>
</protein>